<gene>
    <name evidence="2" type="ORF">g.1640</name>
</gene>
<dbReference type="AlphaFoldDB" id="A0A1B6F1V5"/>
<accession>A0A1B6F1V5</accession>
<dbReference type="EMBL" id="GECZ01025503">
    <property type="protein sequence ID" value="JAS44266.1"/>
    <property type="molecule type" value="Transcribed_RNA"/>
</dbReference>
<organism evidence="2">
    <name type="scientific">Cuerna arida</name>
    <dbReference type="NCBI Taxonomy" id="1464854"/>
    <lineage>
        <taxon>Eukaryota</taxon>
        <taxon>Metazoa</taxon>
        <taxon>Ecdysozoa</taxon>
        <taxon>Arthropoda</taxon>
        <taxon>Hexapoda</taxon>
        <taxon>Insecta</taxon>
        <taxon>Pterygota</taxon>
        <taxon>Neoptera</taxon>
        <taxon>Paraneoptera</taxon>
        <taxon>Hemiptera</taxon>
        <taxon>Auchenorrhyncha</taxon>
        <taxon>Membracoidea</taxon>
        <taxon>Cicadellidae</taxon>
        <taxon>Cicadellinae</taxon>
        <taxon>Proconiini</taxon>
        <taxon>Cuerna</taxon>
    </lineage>
</organism>
<name>A0A1B6F1V5_9HEMI</name>
<feature type="region of interest" description="Disordered" evidence="1">
    <location>
        <begin position="80"/>
        <end position="107"/>
    </location>
</feature>
<protein>
    <submittedName>
        <fullName evidence="2">Uncharacterized protein</fullName>
    </submittedName>
</protein>
<proteinExistence type="predicted"/>
<reference evidence="2" key="1">
    <citation type="submission" date="2015-11" db="EMBL/GenBank/DDBJ databases">
        <title>De novo transcriptome assembly of four potential Pierce s Disease insect vectors from Arizona vineyards.</title>
        <authorList>
            <person name="Tassone E.E."/>
        </authorList>
    </citation>
    <scope>NUCLEOTIDE SEQUENCE</scope>
</reference>
<feature type="non-terminal residue" evidence="2">
    <location>
        <position position="107"/>
    </location>
</feature>
<evidence type="ECO:0000313" key="2">
    <source>
        <dbReference type="EMBL" id="JAS44266.1"/>
    </source>
</evidence>
<feature type="non-terminal residue" evidence="2">
    <location>
        <position position="1"/>
    </location>
</feature>
<sequence>IIRRGERPYRKVFEEVCAKYSKDASDRVDFALYRKSLRKHRFHLNRRKKQLMADWQVKAHGDNHSPSSLKLLDVLHKDEVQSENQKKFTQTADTDDDDNGNDNETCH</sequence>
<evidence type="ECO:0000256" key="1">
    <source>
        <dbReference type="SAM" id="MobiDB-lite"/>
    </source>
</evidence>